<reference evidence="2" key="1">
    <citation type="submission" date="2016-03" db="EMBL/GenBank/DDBJ databases">
        <title>Draft genome sequence of Rosellinia necatrix.</title>
        <authorList>
            <person name="Kanematsu S."/>
        </authorList>
    </citation>
    <scope>NUCLEOTIDE SEQUENCE [LARGE SCALE GENOMIC DNA]</scope>
    <source>
        <strain evidence="2">W97</strain>
    </source>
</reference>
<evidence type="ECO:0000313" key="3">
    <source>
        <dbReference type="Proteomes" id="UP000054516"/>
    </source>
</evidence>
<accession>A0A1S8A7R7</accession>
<feature type="region of interest" description="Disordered" evidence="1">
    <location>
        <begin position="1"/>
        <end position="46"/>
    </location>
</feature>
<dbReference type="EMBL" id="DF977467">
    <property type="protein sequence ID" value="GAW26148.1"/>
    <property type="molecule type" value="Genomic_DNA"/>
</dbReference>
<proteinExistence type="predicted"/>
<evidence type="ECO:0000313" key="2">
    <source>
        <dbReference type="EMBL" id="GAW26148.1"/>
    </source>
</evidence>
<dbReference type="Proteomes" id="UP000054516">
    <property type="component" value="Unassembled WGS sequence"/>
</dbReference>
<name>A0A1S8A7R7_ROSNE</name>
<organism evidence="2">
    <name type="scientific">Rosellinia necatrix</name>
    <name type="common">White root-rot fungus</name>
    <dbReference type="NCBI Taxonomy" id="77044"/>
    <lineage>
        <taxon>Eukaryota</taxon>
        <taxon>Fungi</taxon>
        <taxon>Dikarya</taxon>
        <taxon>Ascomycota</taxon>
        <taxon>Pezizomycotina</taxon>
        <taxon>Sordariomycetes</taxon>
        <taxon>Xylariomycetidae</taxon>
        <taxon>Xylariales</taxon>
        <taxon>Xylariaceae</taxon>
        <taxon>Rosellinia</taxon>
    </lineage>
</organism>
<dbReference type="AlphaFoldDB" id="A0A1S8A7R7"/>
<gene>
    <name evidence="2" type="ORF">SAMD00023353_2201560</name>
</gene>
<keyword evidence="3" id="KW-1185">Reference proteome</keyword>
<protein>
    <submittedName>
        <fullName evidence="2">Uncharacterized protein</fullName>
    </submittedName>
</protein>
<sequence length="52" mass="5782">MVDDGVRTRPWQSYPVEPTEGRSQQGDEPDDPYAAAQTTPQKPARGWLIAVI</sequence>
<evidence type="ECO:0000256" key="1">
    <source>
        <dbReference type="SAM" id="MobiDB-lite"/>
    </source>
</evidence>